<dbReference type="EMBL" id="CAJVQA010010721">
    <property type="protein sequence ID" value="CAG8700036.1"/>
    <property type="molecule type" value="Genomic_DNA"/>
</dbReference>
<protein>
    <submittedName>
        <fullName evidence="1">477_t:CDS:1</fullName>
    </submittedName>
</protein>
<proteinExistence type="predicted"/>
<organism evidence="1 2">
    <name type="scientific">Cetraspora pellucida</name>
    <dbReference type="NCBI Taxonomy" id="1433469"/>
    <lineage>
        <taxon>Eukaryota</taxon>
        <taxon>Fungi</taxon>
        <taxon>Fungi incertae sedis</taxon>
        <taxon>Mucoromycota</taxon>
        <taxon>Glomeromycotina</taxon>
        <taxon>Glomeromycetes</taxon>
        <taxon>Diversisporales</taxon>
        <taxon>Gigasporaceae</taxon>
        <taxon>Cetraspora</taxon>
    </lineage>
</organism>
<dbReference type="AlphaFoldDB" id="A0A9N9HPU2"/>
<sequence>HENNIIEIVLFIFNNPNKRNFKTQAIFKKDSYYSVDDKIIPKIYKGKKRPK</sequence>
<gene>
    <name evidence="1" type="ORF">CPELLU_LOCUS11774</name>
</gene>
<accession>A0A9N9HPU2</accession>
<feature type="non-terminal residue" evidence="1">
    <location>
        <position position="51"/>
    </location>
</feature>
<reference evidence="1" key="1">
    <citation type="submission" date="2021-06" db="EMBL/GenBank/DDBJ databases">
        <authorList>
            <person name="Kallberg Y."/>
            <person name="Tangrot J."/>
            <person name="Rosling A."/>
        </authorList>
    </citation>
    <scope>NUCLEOTIDE SEQUENCE</scope>
    <source>
        <strain evidence="1">FL966</strain>
    </source>
</reference>
<dbReference type="Proteomes" id="UP000789759">
    <property type="component" value="Unassembled WGS sequence"/>
</dbReference>
<evidence type="ECO:0000313" key="1">
    <source>
        <dbReference type="EMBL" id="CAG8700036.1"/>
    </source>
</evidence>
<keyword evidence="2" id="KW-1185">Reference proteome</keyword>
<evidence type="ECO:0000313" key="2">
    <source>
        <dbReference type="Proteomes" id="UP000789759"/>
    </source>
</evidence>
<comment type="caution">
    <text evidence="1">The sequence shown here is derived from an EMBL/GenBank/DDBJ whole genome shotgun (WGS) entry which is preliminary data.</text>
</comment>
<feature type="non-terminal residue" evidence="1">
    <location>
        <position position="1"/>
    </location>
</feature>
<name>A0A9N9HPU2_9GLOM</name>